<comment type="caution">
    <text evidence="3">The sequence shown here is derived from an EMBL/GenBank/DDBJ whole genome shotgun (WGS) entry which is preliminary data.</text>
</comment>
<dbReference type="Pfam" id="PF08447">
    <property type="entry name" value="PAS_3"/>
    <property type="match status" value="1"/>
</dbReference>
<dbReference type="Proteomes" id="UP000050509">
    <property type="component" value="Unassembled WGS sequence"/>
</dbReference>
<dbReference type="InterPro" id="IPR003018">
    <property type="entry name" value="GAF"/>
</dbReference>
<proteinExistence type="predicted"/>
<feature type="domain" description="PAS" evidence="1">
    <location>
        <begin position="182"/>
        <end position="252"/>
    </location>
</feature>
<dbReference type="Gene3D" id="3.30.450.40">
    <property type="match status" value="1"/>
</dbReference>
<reference evidence="3 4" key="1">
    <citation type="submission" date="2015-09" db="EMBL/GenBank/DDBJ databases">
        <title>Draft genome sequence of Kouleothrix aurantiaca JCM 19913.</title>
        <authorList>
            <person name="Hemp J."/>
        </authorList>
    </citation>
    <scope>NUCLEOTIDE SEQUENCE [LARGE SCALE GENOMIC DNA]</scope>
    <source>
        <strain evidence="3 4">COM-B</strain>
    </source>
</reference>
<evidence type="ECO:0000259" key="2">
    <source>
        <dbReference type="PROSITE" id="PS50113"/>
    </source>
</evidence>
<dbReference type="AlphaFoldDB" id="A0A0P9D0D4"/>
<organism evidence="3 4">
    <name type="scientific">Kouleothrix aurantiaca</name>
    <dbReference type="NCBI Taxonomy" id="186479"/>
    <lineage>
        <taxon>Bacteria</taxon>
        <taxon>Bacillati</taxon>
        <taxon>Chloroflexota</taxon>
        <taxon>Chloroflexia</taxon>
        <taxon>Chloroflexales</taxon>
        <taxon>Roseiflexineae</taxon>
        <taxon>Roseiflexaceae</taxon>
        <taxon>Kouleothrix</taxon>
    </lineage>
</organism>
<dbReference type="PANTHER" id="PTHR43102">
    <property type="entry name" value="SLR1143 PROTEIN"/>
    <property type="match status" value="1"/>
</dbReference>
<dbReference type="EMBL" id="LJCR01000921">
    <property type="protein sequence ID" value="KPV51417.1"/>
    <property type="molecule type" value="Genomic_DNA"/>
</dbReference>
<dbReference type="InterPro" id="IPR035965">
    <property type="entry name" value="PAS-like_dom_sf"/>
</dbReference>
<evidence type="ECO:0000259" key="1">
    <source>
        <dbReference type="PROSITE" id="PS50112"/>
    </source>
</evidence>
<dbReference type="SMART" id="SM00091">
    <property type="entry name" value="PAS"/>
    <property type="match status" value="1"/>
</dbReference>
<evidence type="ECO:0000313" key="4">
    <source>
        <dbReference type="Proteomes" id="UP000050509"/>
    </source>
</evidence>
<dbReference type="PROSITE" id="PS50113">
    <property type="entry name" value="PAC"/>
    <property type="match status" value="1"/>
</dbReference>
<dbReference type="CDD" id="cd00130">
    <property type="entry name" value="PAS"/>
    <property type="match status" value="1"/>
</dbReference>
<accession>A0A0P9D0D4</accession>
<dbReference type="SUPFAM" id="SSF55785">
    <property type="entry name" value="PYP-like sensor domain (PAS domain)"/>
    <property type="match status" value="1"/>
</dbReference>
<dbReference type="PROSITE" id="PS50112">
    <property type="entry name" value="PAS"/>
    <property type="match status" value="1"/>
</dbReference>
<dbReference type="Gene3D" id="3.30.450.20">
    <property type="entry name" value="PAS domain"/>
    <property type="match status" value="1"/>
</dbReference>
<evidence type="ECO:0008006" key="5">
    <source>
        <dbReference type="Google" id="ProtNLM"/>
    </source>
</evidence>
<dbReference type="PANTHER" id="PTHR43102:SF2">
    <property type="entry name" value="GAF DOMAIN-CONTAINING PROTEIN"/>
    <property type="match status" value="1"/>
</dbReference>
<dbReference type="InterPro" id="IPR000700">
    <property type="entry name" value="PAS-assoc_C"/>
</dbReference>
<protein>
    <recommendedName>
        <fullName evidence="5">Histidine kinase</fullName>
    </recommendedName>
</protein>
<feature type="domain" description="PAC" evidence="2">
    <location>
        <begin position="256"/>
        <end position="308"/>
    </location>
</feature>
<dbReference type="SUPFAM" id="SSF55781">
    <property type="entry name" value="GAF domain-like"/>
    <property type="match status" value="1"/>
</dbReference>
<evidence type="ECO:0000313" key="3">
    <source>
        <dbReference type="EMBL" id="KPV51417.1"/>
    </source>
</evidence>
<keyword evidence="4" id="KW-1185">Reference proteome</keyword>
<sequence>MNTLHSHLATALHDERRLAALREALPLGNSAHTDFDRLTNLAARVLRVPVTYISLIEADRQEVLSWHGSPQLAHHPSDSYSICTHMVASHEPIIIPVLREASAEIDSAPFIEQGFEAYLGFPLITGDGFVLGSFCALDTDAHAWSDDDIASLRDLAAAASTGLELWRDIHRRERVEAELHEYNARFASAFSNAAIGMALVGLDGRWIQVNPALCKLLGYEEAELMSIPFRNLTHPADLEKDMDNHQRMARGEQSTYRTEKRYIHKRGRLVWAELSVSLIYDVENQPLYIVSQIIDISARKQGEWERERLIEQLSEALDSVKVLQGLLPICSGCKKIRDDSGYWNQLEGYIQRYADVHFSHGICPSCVQKLYPDIADPAAKE</sequence>
<dbReference type="Pfam" id="PF01590">
    <property type="entry name" value="GAF"/>
    <property type="match status" value="1"/>
</dbReference>
<dbReference type="SMART" id="SM00086">
    <property type="entry name" value="PAC"/>
    <property type="match status" value="1"/>
</dbReference>
<dbReference type="InterPro" id="IPR013655">
    <property type="entry name" value="PAS_fold_3"/>
</dbReference>
<gene>
    <name evidence="3" type="ORF">SE17_21290</name>
</gene>
<dbReference type="NCBIfam" id="TIGR00229">
    <property type="entry name" value="sensory_box"/>
    <property type="match status" value="1"/>
</dbReference>
<name>A0A0P9D0D4_9CHLR</name>
<dbReference type="InterPro" id="IPR001610">
    <property type="entry name" value="PAC"/>
</dbReference>
<dbReference type="SMART" id="SM00065">
    <property type="entry name" value="GAF"/>
    <property type="match status" value="1"/>
</dbReference>
<dbReference type="InterPro" id="IPR000014">
    <property type="entry name" value="PAS"/>
</dbReference>
<dbReference type="InterPro" id="IPR029016">
    <property type="entry name" value="GAF-like_dom_sf"/>
</dbReference>